<gene>
    <name evidence="2" type="ordered locus">Nham_3782</name>
</gene>
<dbReference type="AlphaFoldDB" id="Q1QGZ5"/>
<dbReference type="Proteomes" id="UP000001953">
    <property type="component" value="Chromosome"/>
</dbReference>
<name>Q1QGZ5_NITHX</name>
<keyword evidence="1" id="KW-0175">Coiled coil</keyword>
<sequence length="427" mass="47566">MTEPQIVCPNCHTEIKLTESLAAPLVAETRRQFEHQLAAKEADFGRREAALKKTQDDLAKAKEAIDEQVAARLKAERASIAETEAKKARTALANDLEQRDRQLAELRQNLTANNTKLAEAQAAQAEIMRKSRELDDAKREIELTIEKKVQENLLAIRDKAKLEAEEALKAKVSEKEAQIAGMQRQIEDLQRKASQGSQQLQGEALELELESLLRGRFPRDLIEPVPKGEFGGDVLHRVLGAAGQSCGAILWESKRTKNWSDGWLAKLRDDQRSAKAEIALIVSAALPKGVETFDLVDNVWVSEPRFAIPLAIALRESLINLAGSRQAAAGQHTKMELVYQYLTGPRFRHRIDAIVEKFTDMQADLDRERKTMMRMWAKREEQLKGVLDSTAGLYGDLQGIAGRAMQEIESLDVLMIEDGAASKNGSS</sequence>
<feature type="coiled-coil region" evidence="1">
    <location>
        <begin position="51"/>
        <end position="199"/>
    </location>
</feature>
<evidence type="ECO:0000256" key="1">
    <source>
        <dbReference type="SAM" id="Coils"/>
    </source>
</evidence>
<protein>
    <recommendedName>
        <fullName evidence="4">DUF2130 domain-containing protein</fullName>
    </recommendedName>
</protein>
<reference evidence="2 3" key="1">
    <citation type="submission" date="2006-03" db="EMBL/GenBank/DDBJ databases">
        <title>Complete sequence of chromosome of Nitrobacter hamburgensis X14.</title>
        <authorList>
            <consortium name="US DOE Joint Genome Institute"/>
            <person name="Copeland A."/>
            <person name="Lucas S."/>
            <person name="Lapidus A."/>
            <person name="Barry K."/>
            <person name="Detter J.C."/>
            <person name="Glavina del Rio T."/>
            <person name="Hammon N."/>
            <person name="Israni S."/>
            <person name="Dalin E."/>
            <person name="Tice H."/>
            <person name="Pitluck S."/>
            <person name="Chain P."/>
            <person name="Malfatti S."/>
            <person name="Shin M."/>
            <person name="Vergez L."/>
            <person name="Schmutz J."/>
            <person name="Larimer F."/>
            <person name="Land M."/>
            <person name="Hauser L."/>
            <person name="Kyrpides N."/>
            <person name="Ivanova N."/>
            <person name="Ward B."/>
            <person name="Arp D."/>
            <person name="Klotz M."/>
            <person name="Stein L."/>
            <person name="O'Mullan G."/>
            <person name="Starkenburg S."/>
            <person name="Sayavedra L."/>
            <person name="Poret-Peterson A.T."/>
            <person name="Gentry M.E."/>
            <person name="Bruce D."/>
            <person name="Richardson P."/>
        </authorList>
    </citation>
    <scope>NUCLEOTIDE SEQUENCE [LARGE SCALE GENOMIC DNA]</scope>
    <source>
        <strain evidence="3">DSM 10229 / NCIMB 13809 / X14</strain>
    </source>
</reference>
<dbReference type="OrthoDB" id="9765972at2"/>
<keyword evidence="3" id="KW-1185">Reference proteome</keyword>
<evidence type="ECO:0008006" key="4">
    <source>
        <dbReference type="Google" id="ProtNLM"/>
    </source>
</evidence>
<dbReference type="InterPro" id="IPR019219">
    <property type="entry name" value="DUF2130"/>
</dbReference>
<evidence type="ECO:0000313" key="2">
    <source>
        <dbReference type="EMBL" id="ABE64502.1"/>
    </source>
</evidence>
<proteinExistence type="predicted"/>
<dbReference type="KEGG" id="nha:Nham_3782"/>
<dbReference type="RefSeq" id="WP_011512134.1">
    <property type="nucleotide sequence ID" value="NC_007964.1"/>
</dbReference>
<organism evidence="2 3">
    <name type="scientific">Nitrobacter hamburgensis (strain DSM 10229 / NCIMB 13809 / X14)</name>
    <dbReference type="NCBI Taxonomy" id="323097"/>
    <lineage>
        <taxon>Bacteria</taxon>
        <taxon>Pseudomonadati</taxon>
        <taxon>Pseudomonadota</taxon>
        <taxon>Alphaproteobacteria</taxon>
        <taxon>Hyphomicrobiales</taxon>
        <taxon>Nitrobacteraceae</taxon>
        <taxon>Nitrobacter</taxon>
    </lineage>
</organism>
<evidence type="ECO:0000313" key="3">
    <source>
        <dbReference type="Proteomes" id="UP000001953"/>
    </source>
</evidence>
<dbReference type="Pfam" id="PF09903">
    <property type="entry name" value="DUF2130"/>
    <property type="match status" value="1"/>
</dbReference>
<dbReference type="STRING" id="323097.Nham_3782"/>
<accession>Q1QGZ5</accession>
<dbReference type="HOGENOM" id="CLU_053673_0_0_5"/>
<dbReference type="EMBL" id="CP000319">
    <property type="protein sequence ID" value="ABE64502.1"/>
    <property type="molecule type" value="Genomic_DNA"/>
</dbReference>
<dbReference type="eggNOG" id="COG4487">
    <property type="taxonomic scope" value="Bacteria"/>
</dbReference>